<dbReference type="Pfam" id="PF05175">
    <property type="entry name" value="MTS"/>
    <property type="match status" value="1"/>
</dbReference>
<sequence length="184" mass="20760">MNEFVVNDVVNGIPLSLISSYGVFSKKKLDLGTRMLLENIVLPEEGVVADIGCGYGPIGIYIALKNPNLKIYMIDIDKKAVYLAEKNVKRYRLENRVIVIRNNILENLDIQLNGAYSNPPLKAGKEFIEKLAQQSYERLLHNGVLEVVVYKGEKNVLDIFGKYFNEVKIVKRAKGYSIILAVKN</sequence>
<dbReference type="Proteomes" id="UP000427373">
    <property type="component" value="Chromosome"/>
</dbReference>
<dbReference type="EMBL" id="CP045484">
    <property type="protein sequence ID" value="QGR16049.1"/>
    <property type="molecule type" value="Genomic_DNA"/>
</dbReference>
<dbReference type="OrthoDB" id="4668at2157"/>
<dbReference type="SUPFAM" id="SSF53335">
    <property type="entry name" value="S-adenosyl-L-methionine-dependent methyltransferases"/>
    <property type="match status" value="1"/>
</dbReference>
<evidence type="ECO:0000313" key="4">
    <source>
        <dbReference type="EMBL" id="MBB5253027.1"/>
    </source>
</evidence>
<evidence type="ECO:0000313" key="5">
    <source>
        <dbReference type="EMBL" id="QGR16049.1"/>
    </source>
</evidence>
<reference evidence="4 7" key="2">
    <citation type="submission" date="2020-08" db="EMBL/GenBank/DDBJ databases">
        <title>Genomic Encyclopedia of Type Strains, Phase IV (KMG-IV): sequencing the most valuable type-strain genomes for metagenomic binning, comparative biology and taxonomic classification.</title>
        <authorList>
            <person name="Goeker M."/>
        </authorList>
    </citation>
    <scope>NUCLEOTIDE SEQUENCE [LARGE SCALE GENOMIC DNA]</scope>
    <source>
        <strain evidence="4 7">DSM 12421</strain>
    </source>
</reference>
<organism evidence="5 6">
    <name type="scientific">Sulfurisphaera ohwakuensis</name>
    <dbReference type="NCBI Taxonomy" id="69656"/>
    <lineage>
        <taxon>Archaea</taxon>
        <taxon>Thermoproteota</taxon>
        <taxon>Thermoprotei</taxon>
        <taxon>Sulfolobales</taxon>
        <taxon>Sulfolobaceae</taxon>
        <taxon>Sulfurisphaera</taxon>
    </lineage>
</organism>
<dbReference type="CDD" id="cd02440">
    <property type="entry name" value="AdoMet_MTases"/>
    <property type="match status" value="1"/>
</dbReference>
<reference evidence="5 6" key="1">
    <citation type="submission" date="2019-10" db="EMBL/GenBank/DDBJ databases">
        <title>Genome Sequences from Six Type Strain Members of the Archaeal Family Sulfolobaceae: Acidianus ambivalens, Acidianus infernus, Metallosphaera prunae, Stygiolobus azoricus, Sulfolobus metallicus, and Sulfurisphaera ohwakuensis.</title>
        <authorList>
            <person name="Counts J.A."/>
            <person name="Kelly R.M."/>
        </authorList>
    </citation>
    <scope>NUCLEOTIDE SEQUENCE [LARGE SCALE GENOMIC DNA]</scope>
    <source>
        <strain evidence="5 6">TA-1</strain>
    </source>
</reference>
<evidence type="ECO:0000313" key="7">
    <source>
        <dbReference type="Proteomes" id="UP000582213"/>
    </source>
</evidence>
<evidence type="ECO:0000256" key="1">
    <source>
        <dbReference type="ARBA" id="ARBA00022603"/>
    </source>
</evidence>
<keyword evidence="1 5" id="KW-0489">Methyltransferase</keyword>
<dbReference type="InterPro" id="IPR007848">
    <property type="entry name" value="Small_mtfrase_dom"/>
</dbReference>
<dbReference type="GO" id="GO:0032259">
    <property type="term" value="P:methylation"/>
    <property type="evidence" value="ECO:0007669"/>
    <property type="project" value="UniProtKB-KW"/>
</dbReference>
<dbReference type="PANTHER" id="PTHR47816">
    <property type="entry name" value="RIBOSOMAL RNA SMALL SUBUNIT METHYLTRANSFERASE C"/>
    <property type="match status" value="1"/>
</dbReference>
<dbReference type="KEGG" id="soh:D1869_01740"/>
<name>A0A650CE42_SULOH</name>
<accession>A0A650CE42</accession>
<protein>
    <submittedName>
        <fullName evidence="4">16S rRNA G1207 methylase RsmC</fullName>
    </submittedName>
    <submittedName>
        <fullName evidence="5">Methyltransferase</fullName>
    </submittedName>
</protein>
<dbReference type="InterPro" id="IPR029063">
    <property type="entry name" value="SAM-dependent_MTases_sf"/>
</dbReference>
<dbReference type="PANTHER" id="PTHR47816:SF4">
    <property type="entry name" value="RIBOSOMAL RNA SMALL SUBUNIT METHYLTRANSFERASE C"/>
    <property type="match status" value="1"/>
</dbReference>
<proteinExistence type="predicted"/>
<gene>
    <name evidence="5" type="ORF">D1869_01740</name>
    <name evidence="4" type="ORF">HNQ62_000760</name>
</gene>
<dbReference type="GeneID" id="42799929"/>
<dbReference type="GO" id="GO:0008757">
    <property type="term" value="F:S-adenosylmethionine-dependent methyltransferase activity"/>
    <property type="evidence" value="ECO:0007669"/>
    <property type="project" value="InterPro"/>
</dbReference>
<evidence type="ECO:0000259" key="3">
    <source>
        <dbReference type="Pfam" id="PF05175"/>
    </source>
</evidence>
<evidence type="ECO:0000313" key="6">
    <source>
        <dbReference type="Proteomes" id="UP000427373"/>
    </source>
</evidence>
<keyword evidence="2 5" id="KW-0808">Transferase</keyword>
<evidence type="ECO:0000256" key="2">
    <source>
        <dbReference type="ARBA" id="ARBA00022679"/>
    </source>
</evidence>
<dbReference type="InterPro" id="IPR046977">
    <property type="entry name" value="RsmC/RlmG"/>
</dbReference>
<keyword evidence="6" id="KW-1185">Reference proteome</keyword>
<dbReference type="RefSeq" id="WP_156013656.1">
    <property type="nucleotide sequence ID" value="NZ_CP045484.1"/>
</dbReference>
<dbReference type="AlphaFoldDB" id="A0A650CE42"/>
<dbReference type="Proteomes" id="UP000582213">
    <property type="component" value="Unassembled WGS sequence"/>
</dbReference>
<dbReference type="Gene3D" id="3.40.50.150">
    <property type="entry name" value="Vaccinia Virus protein VP39"/>
    <property type="match status" value="1"/>
</dbReference>
<feature type="domain" description="Methyltransferase small" evidence="3">
    <location>
        <begin position="16"/>
        <end position="179"/>
    </location>
</feature>
<dbReference type="EMBL" id="JACHFY010000002">
    <property type="protein sequence ID" value="MBB5253027.1"/>
    <property type="molecule type" value="Genomic_DNA"/>
</dbReference>